<name>A0ACA9S606_9GLOM</name>
<evidence type="ECO:0000313" key="1">
    <source>
        <dbReference type="EMBL" id="CAG8828832.1"/>
    </source>
</evidence>
<feature type="non-terminal residue" evidence="1">
    <location>
        <position position="1"/>
    </location>
</feature>
<gene>
    <name evidence="1" type="ORF">RPERSI_LOCUS27340</name>
</gene>
<dbReference type="EMBL" id="CAJVQC010096183">
    <property type="protein sequence ID" value="CAG8828832.1"/>
    <property type="molecule type" value="Genomic_DNA"/>
</dbReference>
<comment type="caution">
    <text evidence="1">The sequence shown here is derived from an EMBL/GenBank/DDBJ whole genome shotgun (WGS) entry which is preliminary data.</text>
</comment>
<accession>A0ACA9S606</accession>
<sequence>IGAWDMILVLQKCVISIPKLELHSEVFLEDLVSLRAIDTFCPNNTYLYIKKFSYYGARFEHKTLINYQKLNKIGIADENDDGGKFSDSKWHGNVKKSESDGTYDPEDSYQDGIRNKMNNMK</sequence>
<evidence type="ECO:0000313" key="2">
    <source>
        <dbReference type="Proteomes" id="UP000789920"/>
    </source>
</evidence>
<reference evidence="1" key="1">
    <citation type="submission" date="2021-06" db="EMBL/GenBank/DDBJ databases">
        <authorList>
            <person name="Kallberg Y."/>
            <person name="Tangrot J."/>
            <person name="Rosling A."/>
        </authorList>
    </citation>
    <scope>NUCLEOTIDE SEQUENCE</scope>
    <source>
        <strain evidence="1">MA461A</strain>
    </source>
</reference>
<dbReference type="Proteomes" id="UP000789920">
    <property type="component" value="Unassembled WGS sequence"/>
</dbReference>
<proteinExistence type="predicted"/>
<organism evidence="1 2">
    <name type="scientific">Racocetra persica</name>
    <dbReference type="NCBI Taxonomy" id="160502"/>
    <lineage>
        <taxon>Eukaryota</taxon>
        <taxon>Fungi</taxon>
        <taxon>Fungi incertae sedis</taxon>
        <taxon>Mucoromycota</taxon>
        <taxon>Glomeromycotina</taxon>
        <taxon>Glomeromycetes</taxon>
        <taxon>Diversisporales</taxon>
        <taxon>Gigasporaceae</taxon>
        <taxon>Racocetra</taxon>
    </lineage>
</organism>
<feature type="non-terminal residue" evidence="1">
    <location>
        <position position="121"/>
    </location>
</feature>
<protein>
    <submittedName>
        <fullName evidence="1">8245_t:CDS:1</fullName>
    </submittedName>
</protein>
<keyword evidence="2" id="KW-1185">Reference proteome</keyword>